<dbReference type="PANTHER" id="PTHR43592">
    <property type="entry name" value="CAAX AMINO TERMINAL PROTEASE"/>
    <property type="match status" value="1"/>
</dbReference>
<feature type="region of interest" description="Disordered" evidence="1">
    <location>
        <begin position="99"/>
        <end position="120"/>
    </location>
</feature>
<dbReference type="PANTHER" id="PTHR43592:SF15">
    <property type="entry name" value="CAAX AMINO TERMINAL PROTEASE FAMILY PROTEIN"/>
    <property type="match status" value="1"/>
</dbReference>
<gene>
    <name evidence="4" type="ORF">IPP58_14235</name>
</gene>
<feature type="domain" description="CAAX prenyl protease 2/Lysostaphin resistance protein A-like" evidence="3">
    <location>
        <begin position="350"/>
        <end position="436"/>
    </location>
</feature>
<dbReference type="GO" id="GO:0080120">
    <property type="term" value="P:CAAX-box protein maturation"/>
    <property type="evidence" value="ECO:0007669"/>
    <property type="project" value="UniProtKB-ARBA"/>
</dbReference>
<dbReference type="GO" id="GO:0008237">
    <property type="term" value="F:metallopeptidase activity"/>
    <property type="evidence" value="ECO:0007669"/>
    <property type="project" value="UniProtKB-KW"/>
</dbReference>
<protein>
    <submittedName>
        <fullName evidence="4">CPBP family intramembrane metalloprotease</fullName>
    </submittedName>
</protein>
<reference evidence="4" key="1">
    <citation type="submission" date="2020-10" db="EMBL/GenBank/DDBJ databases">
        <title>Connecting structure to function with the recovery of over 1000 high-quality activated sludge metagenome-assembled genomes encoding full-length rRNA genes using long-read sequencing.</title>
        <authorList>
            <person name="Singleton C.M."/>
            <person name="Petriglieri F."/>
            <person name="Kristensen J.M."/>
            <person name="Kirkegaard R.H."/>
            <person name="Michaelsen T.Y."/>
            <person name="Andersen M.H."/>
            <person name="Karst S.M."/>
            <person name="Dueholm M.S."/>
            <person name="Nielsen P.H."/>
            <person name="Albertsen M."/>
        </authorList>
    </citation>
    <scope>NUCLEOTIDE SEQUENCE</scope>
    <source>
        <strain evidence="4">Skiv_18-Q3-R9-52_MAXAC.067</strain>
    </source>
</reference>
<dbReference type="Proteomes" id="UP000886657">
    <property type="component" value="Unassembled WGS sequence"/>
</dbReference>
<evidence type="ECO:0000313" key="4">
    <source>
        <dbReference type="EMBL" id="MBK9797620.1"/>
    </source>
</evidence>
<name>A0A9D7SHM1_9BACT</name>
<keyword evidence="2" id="KW-0812">Transmembrane</keyword>
<keyword evidence="2" id="KW-1133">Transmembrane helix</keyword>
<dbReference type="AlphaFoldDB" id="A0A9D7SHM1"/>
<dbReference type="Pfam" id="PF02517">
    <property type="entry name" value="Rce1-like"/>
    <property type="match status" value="1"/>
</dbReference>
<evidence type="ECO:0000256" key="1">
    <source>
        <dbReference type="SAM" id="MobiDB-lite"/>
    </source>
</evidence>
<organism evidence="4 5">
    <name type="scientific">Candidatus Geothrix skivensis</name>
    <dbReference type="NCBI Taxonomy" id="2954439"/>
    <lineage>
        <taxon>Bacteria</taxon>
        <taxon>Pseudomonadati</taxon>
        <taxon>Acidobacteriota</taxon>
        <taxon>Holophagae</taxon>
        <taxon>Holophagales</taxon>
        <taxon>Holophagaceae</taxon>
        <taxon>Geothrix</taxon>
    </lineage>
</organism>
<evidence type="ECO:0000313" key="5">
    <source>
        <dbReference type="Proteomes" id="UP000886657"/>
    </source>
</evidence>
<feature type="transmembrane region" description="Helical" evidence="2">
    <location>
        <begin position="428"/>
        <end position="445"/>
    </location>
</feature>
<evidence type="ECO:0000256" key="2">
    <source>
        <dbReference type="SAM" id="Phobius"/>
    </source>
</evidence>
<keyword evidence="4" id="KW-0378">Hydrolase</keyword>
<dbReference type="GO" id="GO:0004175">
    <property type="term" value="F:endopeptidase activity"/>
    <property type="evidence" value="ECO:0007669"/>
    <property type="project" value="UniProtKB-ARBA"/>
</dbReference>
<feature type="transmembrane region" description="Helical" evidence="2">
    <location>
        <begin position="385"/>
        <end position="408"/>
    </location>
</feature>
<feature type="transmembrane region" description="Helical" evidence="2">
    <location>
        <begin position="258"/>
        <end position="281"/>
    </location>
</feature>
<keyword evidence="4" id="KW-0645">Protease</keyword>
<feature type="transmembrane region" description="Helical" evidence="2">
    <location>
        <begin position="184"/>
        <end position="210"/>
    </location>
</feature>
<keyword evidence="2" id="KW-0472">Membrane</keyword>
<feature type="transmembrane region" description="Helical" evidence="2">
    <location>
        <begin position="302"/>
        <end position="327"/>
    </location>
</feature>
<dbReference type="InterPro" id="IPR003675">
    <property type="entry name" value="Rce1/LyrA-like_dom"/>
</dbReference>
<feature type="transmembrane region" description="Helical" evidence="2">
    <location>
        <begin position="231"/>
        <end position="252"/>
    </location>
</feature>
<proteinExistence type="predicted"/>
<feature type="transmembrane region" description="Helical" evidence="2">
    <location>
        <begin position="347"/>
        <end position="364"/>
    </location>
</feature>
<accession>A0A9D7SHM1</accession>
<evidence type="ECO:0000259" key="3">
    <source>
        <dbReference type="Pfam" id="PF02517"/>
    </source>
</evidence>
<keyword evidence="4" id="KW-0482">Metalloprotease</keyword>
<sequence length="446" mass="47616">MNPDSRTPWQPHRSWADPLILLLALLSLLAAGLALRVRGQAVRRPAEQASLQGRMLEVALVGPSLMGRKVGAKDWAKAEAQLKEPWDQALLAVLRAEQEARKPETNPVPELQTTPPGSAGEGFRRAFLAAYGGGALPDRAARADLHRRLGGGYGADLLEARLQDREGGGEALRLQSRAALIKRFLGLGALGFLALALAAGGLGLGIYLLATSDRKPDRPLPEWGLSGRASALVMLTWFLAYFVSGNAVGLLLHPWPGLRWLVPALTYLLHAGFGLLLICRAEGLGPAALWQRVAPGRPGRDLAWGAGFLALAVLLVLVAALLSSLILRPDQNPQRELQELVRGLSGWGPNLVLFATVALVAPCFEELLFRGFLLPVLARHQPMALALALSALLFGAIHLQPAGLPVLSTLGLAMGLAMRHTGSLRTPILVHGAWNGGLFLLMRAFG</sequence>
<comment type="caution">
    <text evidence="4">The sequence shown here is derived from an EMBL/GenBank/DDBJ whole genome shotgun (WGS) entry which is preliminary data.</text>
</comment>
<dbReference type="EMBL" id="JADKIO010000010">
    <property type="protein sequence ID" value="MBK9797620.1"/>
    <property type="molecule type" value="Genomic_DNA"/>
</dbReference>